<keyword evidence="10" id="KW-1185">Reference proteome</keyword>
<reference evidence="11" key="1">
    <citation type="submission" date="2016-11" db="UniProtKB">
        <authorList>
            <consortium name="WormBaseParasite"/>
        </authorList>
    </citation>
    <scope>IDENTIFICATION</scope>
</reference>
<feature type="domain" description="C2H2-type" evidence="9">
    <location>
        <begin position="165"/>
        <end position="196"/>
    </location>
</feature>
<evidence type="ECO:0000256" key="1">
    <source>
        <dbReference type="ARBA" id="ARBA00004123"/>
    </source>
</evidence>
<dbReference type="AlphaFoldDB" id="A0A1I7YBB7"/>
<dbReference type="PANTHER" id="PTHR24394:SF44">
    <property type="entry name" value="ZINC FINGER PROTEIN 271-LIKE"/>
    <property type="match status" value="1"/>
</dbReference>
<dbReference type="GO" id="GO:0005634">
    <property type="term" value="C:nucleus"/>
    <property type="evidence" value="ECO:0007669"/>
    <property type="project" value="UniProtKB-SubCell"/>
</dbReference>
<dbReference type="Pfam" id="PF00096">
    <property type="entry name" value="zf-C2H2"/>
    <property type="match status" value="3"/>
</dbReference>
<feature type="region of interest" description="Disordered" evidence="8">
    <location>
        <begin position="245"/>
        <end position="278"/>
    </location>
</feature>
<evidence type="ECO:0000313" key="10">
    <source>
        <dbReference type="Proteomes" id="UP000095287"/>
    </source>
</evidence>
<dbReference type="SUPFAM" id="SSF57667">
    <property type="entry name" value="beta-beta-alpha zinc fingers"/>
    <property type="match status" value="2"/>
</dbReference>
<dbReference type="GO" id="GO:0008270">
    <property type="term" value="F:zinc ion binding"/>
    <property type="evidence" value="ECO:0007669"/>
    <property type="project" value="UniProtKB-KW"/>
</dbReference>
<keyword evidence="6" id="KW-0539">Nucleus</keyword>
<keyword evidence="4 7" id="KW-0863">Zinc-finger</keyword>
<sequence length="330" mass="36001">MAYYPSTYDSSGFLFDPASAGVSHSDAYFPAGGYPSVLDEGLHYGAWVPPSAAVVEPHFAEDFGPWPPNPPPPPAPPAFSAANFGGAFSLVPPATNPPPPARTDPTRLFSCPTCHKHYCRKSTLKAHMRQHMGQRPFTCQICGKCFSQAANLTAHKRVHTGEKPFECPICLRPFSQSSSLVTHKRFSARDPQGKDPSFQDAHRRATVPLSALRQGLHRQLDPHEAPPDTHGTETVRLPAVHDALHAVRKPPPPHEDAPSRGKWSRRAAPRSALRPQEVVPTRSLSRLFSELINYGVLVCILSDGLSVGTQTQASGHSRFLRDPFGVHETA</sequence>
<evidence type="ECO:0000256" key="4">
    <source>
        <dbReference type="ARBA" id="ARBA00022771"/>
    </source>
</evidence>
<evidence type="ECO:0000256" key="2">
    <source>
        <dbReference type="ARBA" id="ARBA00022723"/>
    </source>
</evidence>
<evidence type="ECO:0000256" key="6">
    <source>
        <dbReference type="ARBA" id="ARBA00023242"/>
    </source>
</evidence>
<accession>A0A1I7YBB7</accession>
<protein>
    <submittedName>
        <fullName evidence="11">Protein krueppel</fullName>
    </submittedName>
</protein>
<keyword evidence="3" id="KW-0677">Repeat</keyword>
<evidence type="ECO:0000256" key="5">
    <source>
        <dbReference type="ARBA" id="ARBA00022833"/>
    </source>
</evidence>
<dbReference type="Gene3D" id="3.30.160.60">
    <property type="entry name" value="Classic Zinc Finger"/>
    <property type="match status" value="3"/>
</dbReference>
<evidence type="ECO:0000256" key="7">
    <source>
        <dbReference type="PROSITE-ProRule" id="PRU00042"/>
    </source>
</evidence>
<name>A0A1I7YBB7_9BILA</name>
<dbReference type="PROSITE" id="PS50157">
    <property type="entry name" value="ZINC_FINGER_C2H2_2"/>
    <property type="match status" value="3"/>
</dbReference>
<comment type="subcellular location">
    <subcellularLocation>
        <location evidence="1">Nucleus</location>
    </subcellularLocation>
</comment>
<dbReference type="FunFam" id="3.30.160.60:FF:000290">
    <property type="entry name" value="Zinc finger protein 697 isoform X1"/>
    <property type="match status" value="1"/>
</dbReference>
<dbReference type="SMART" id="SM00355">
    <property type="entry name" value="ZnF_C2H2"/>
    <property type="match status" value="3"/>
</dbReference>
<feature type="domain" description="C2H2-type" evidence="9">
    <location>
        <begin position="137"/>
        <end position="164"/>
    </location>
</feature>
<evidence type="ECO:0000313" key="11">
    <source>
        <dbReference type="WBParaSite" id="L893_g1458.t1"/>
    </source>
</evidence>
<dbReference type="InterPro" id="IPR036236">
    <property type="entry name" value="Znf_C2H2_sf"/>
</dbReference>
<organism evidence="10 11">
    <name type="scientific">Steinernema glaseri</name>
    <dbReference type="NCBI Taxonomy" id="37863"/>
    <lineage>
        <taxon>Eukaryota</taxon>
        <taxon>Metazoa</taxon>
        <taxon>Ecdysozoa</taxon>
        <taxon>Nematoda</taxon>
        <taxon>Chromadorea</taxon>
        <taxon>Rhabditida</taxon>
        <taxon>Tylenchina</taxon>
        <taxon>Panagrolaimomorpha</taxon>
        <taxon>Strongyloidoidea</taxon>
        <taxon>Steinernematidae</taxon>
        <taxon>Steinernema</taxon>
    </lineage>
</organism>
<feature type="domain" description="C2H2-type" evidence="9">
    <location>
        <begin position="109"/>
        <end position="136"/>
    </location>
</feature>
<evidence type="ECO:0000256" key="8">
    <source>
        <dbReference type="SAM" id="MobiDB-lite"/>
    </source>
</evidence>
<dbReference type="PANTHER" id="PTHR24394">
    <property type="entry name" value="ZINC FINGER PROTEIN"/>
    <property type="match status" value="1"/>
</dbReference>
<dbReference type="PROSITE" id="PS00028">
    <property type="entry name" value="ZINC_FINGER_C2H2_1"/>
    <property type="match status" value="2"/>
</dbReference>
<dbReference type="WBParaSite" id="L893_g1458.t1">
    <property type="protein sequence ID" value="L893_g1458.t1"/>
    <property type="gene ID" value="L893_g1458"/>
</dbReference>
<dbReference type="GO" id="GO:0000981">
    <property type="term" value="F:DNA-binding transcription factor activity, RNA polymerase II-specific"/>
    <property type="evidence" value="ECO:0007669"/>
    <property type="project" value="TreeGrafter"/>
</dbReference>
<dbReference type="Proteomes" id="UP000095287">
    <property type="component" value="Unplaced"/>
</dbReference>
<keyword evidence="2" id="KW-0479">Metal-binding</keyword>
<evidence type="ECO:0000256" key="3">
    <source>
        <dbReference type="ARBA" id="ARBA00022737"/>
    </source>
</evidence>
<evidence type="ECO:0000259" key="9">
    <source>
        <dbReference type="PROSITE" id="PS50157"/>
    </source>
</evidence>
<keyword evidence="5" id="KW-0862">Zinc</keyword>
<dbReference type="InterPro" id="IPR013087">
    <property type="entry name" value="Znf_C2H2_type"/>
</dbReference>
<proteinExistence type="predicted"/>
<dbReference type="FunFam" id="3.30.160.60:FF:000176">
    <property type="entry name" value="zinc finger protein 70"/>
    <property type="match status" value="1"/>
</dbReference>